<protein>
    <submittedName>
        <fullName evidence="1">Uncharacterized protein</fullName>
    </submittedName>
</protein>
<dbReference type="AlphaFoldDB" id="A0A2S9EJ51"/>
<evidence type="ECO:0000313" key="1">
    <source>
        <dbReference type="EMBL" id="PRC15288.1"/>
    </source>
</evidence>
<comment type="caution">
    <text evidence="1">The sequence shown here is derived from an EMBL/GenBank/DDBJ whole genome shotgun (WGS) entry which is preliminary data.</text>
</comment>
<accession>A0A2S9EJ51</accession>
<dbReference type="EMBL" id="PCQL01000020">
    <property type="protein sequence ID" value="PRC15288.1"/>
    <property type="molecule type" value="Genomic_DNA"/>
</dbReference>
<proteinExistence type="predicted"/>
<name>A0A2S9EJ51_9PSED</name>
<gene>
    <name evidence="1" type="ORF">CQZ99_18340</name>
</gene>
<evidence type="ECO:0000313" key="2">
    <source>
        <dbReference type="Proteomes" id="UP000238045"/>
    </source>
</evidence>
<keyword evidence="2" id="KW-1185">Reference proteome</keyword>
<dbReference type="Proteomes" id="UP000238045">
    <property type="component" value="Unassembled WGS sequence"/>
</dbReference>
<sequence length="66" mass="7290">MHGYNGYLDSVLYQVIPAGRNFFHIREVLSGRIKGFRSNHIQACELAKTLEASLQATHGGMVSSPD</sequence>
<reference evidence="1 2" key="1">
    <citation type="submission" date="2017-09" db="EMBL/GenBank/DDBJ databases">
        <title>Genomic, metabolic, and phenotypic characteristics of bacterial isolates from the natural microbiome of the model nematode Caenorhabditis elegans.</title>
        <authorList>
            <person name="Zimmermann J."/>
            <person name="Obeng N."/>
            <person name="Yang W."/>
            <person name="Obeng O."/>
            <person name="Kissoyan K."/>
            <person name="Pees B."/>
            <person name="Dirksen P."/>
            <person name="Hoppner M."/>
            <person name="Franke A."/>
            <person name="Rosenstiel P."/>
            <person name="Leippe M."/>
            <person name="Dierking K."/>
            <person name="Kaleta C."/>
            <person name="Schulenburg H."/>
        </authorList>
    </citation>
    <scope>NUCLEOTIDE SEQUENCE [LARGE SCALE GENOMIC DNA]</scope>
    <source>
        <strain evidence="1 2">MYb117</strain>
    </source>
</reference>
<organism evidence="1 2">
    <name type="scientific">Pseudomonas poae</name>
    <dbReference type="NCBI Taxonomy" id="200451"/>
    <lineage>
        <taxon>Bacteria</taxon>
        <taxon>Pseudomonadati</taxon>
        <taxon>Pseudomonadota</taxon>
        <taxon>Gammaproteobacteria</taxon>
        <taxon>Pseudomonadales</taxon>
        <taxon>Pseudomonadaceae</taxon>
        <taxon>Pseudomonas</taxon>
    </lineage>
</organism>